<keyword evidence="2" id="KW-1185">Reference proteome</keyword>
<protein>
    <submittedName>
        <fullName evidence="1">Uncharacterized protein</fullName>
    </submittedName>
</protein>
<reference evidence="1 2" key="1">
    <citation type="journal article" date="2012" name="BMC Genomics">
        <title>Comparative genomics of the white-rot fungi, Phanerochaete carnosa and P. chrysosporium, to elucidate the genetic basis of the distinct wood types they colonize.</title>
        <authorList>
            <person name="Suzuki H."/>
            <person name="MacDonald J."/>
            <person name="Syed K."/>
            <person name="Salamov A."/>
            <person name="Hori C."/>
            <person name="Aerts A."/>
            <person name="Henrissat B."/>
            <person name="Wiebenga A."/>
            <person name="vanKuyk P.A."/>
            <person name="Barry K."/>
            <person name="Lindquist E."/>
            <person name="LaButti K."/>
            <person name="Lapidus A."/>
            <person name="Lucas S."/>
            <person name="Coutinho P."/>
            <person name="Gong Y."/>
            <person name="Samejima M."/>
            <person name="Mahadevan R."/>
            <person name="Abou-Zaid M."/>
            <person name="de Vries R.P."/>
            <person name="Igarashi K."/>
            <person name="Yadav J.S."/>
            <person name="Grigoriev I.V."/>
            <person name="Master E.R."/>
        </authorList>
    </citation>
    <scope>NUCLEOTIDE SEQUENCE [LARGE SCALE GENOMIC DNA]</scope>
    <source>
        <strain evidence="1 2">HHB-10118-sp</strain>
    </source>
</reference>
<evidence type="ECO:0000313" key="2">
    <source>
        <dbReference type="Proteomes" id="UP000008370"/>
    </source>
</evidence>
<dbReference type="GeneID" id="18917542"/>
<dbReference type="RefSeq" id="XP_007398130.1">
    <property type="nucleotide sequence ID" value="XM_007398068.1"/>
</dbReference>
<dbReference type="KEGG" id="pco:PHACADRAFT_259821"/>
<name>K5VPR1_PHACS</name>
<gene>
    <name evidence="1" type="ORF">PHACADRAFT_259821</name>
</gene>
<sequence>MIHDLMRRQVFRSGRIMATIRVFFHSAYYNALLLSLPSFPCFSQDLEDFREKMRFAWLDSTIQYAWDDFATALLNTWNRSGRDCVWLML</sequence>
<dbReference type="HOGENOM" id="CLU_2455473_0_0_1"/>
<accession>K5VPR1</accession>
<dbReference type="Proteomes" id="UP000008370">
    <property type="component" value="Unassembled WGS sequence"/>
</dbReference>
<dbReference type="AlphaFoldDB" id="K5VPR1"/>
<dbReference type="InParanoid" id="K5VPR1"/>
<evidence type="ECO:0000313" key="1">
    <source>
        <dbReference type="EMBL" id="EKM53438.1"/>
    </source>
</evidence>
<proteinExistence type="predicted"/>
<organism evidence="1 2">
    <name type="scientific">Phanerochaete carnosa (strain HHB-10118-sp)</name>
    <name type="common">White-rot fungus</name>
    <name type="synonym">Peniophora carnosa</name>
    <dbReference type="NCBI Taxonomy" id="650164"/>
    <lineage>
        <taxon>Eukaryota</taxon>
        <taxon>Fungi</taxon>
        <taxon>Dikarya</taxon>
        <taxon>Basidiomycota</taxon>
        <taxon>Agaricomycotina</taxon>
        <taxon>Agaricomycetes</taxon>
        <taxon>Polyporales</taxon>
        <taxon>Phanerochaetaceae</taxon>
        <taxon>Phanerochaete</taxon>
    </lineage>
</organism>
<dbReference type="EMBL" id="JH930474">
    <property type="protein sequence ID" value="EKM53438.1"/>
    <property type="molecule type" value="Genomic_DNA"/>
</dbReference>